<evidence type="ECO:0000256" key="4">
    <source>
        <dbReference type="ARBA" id="ARBA00012784"/>
    </source>
</evidence>
<accession>A0A9P0CVU0</accession>
<evidence type="ECO:0000256" key="1">
    <source>
        <dbReference type="ARBA" id="ARBA00001947"/>
    </source>
</evidence>
<feature type="domain" description="Adenosine/AMP deaminase N-terminal" evidence="13">
    <location>
        <begin position="21"/>
        <end position="102"/>
    </location>
</feature>
<dbReference type="InterPro" id="IPR006331">
    <property type="entry name" value="ADGF"/>
</dbReference>
<evidence type="ECO:0000313" key="14">
    <source>
        <dbReference type="EMBL" id="CAH1110337.1"/>
    </source>
</evidence>
<dbReference type="OrthoDB" id="7202371at2759"/>
<evidence type="ECO:0000313" key="15">
    <source>
        <dbReference type="Proteomes" id="UP001153636"/>
    </source>
</evidence>
<proteinExistence type="inferred from homology"/>
<dbReference type="SUPFAM" id="SSF51556">
    <property type="entry name" value="Metallo-dependent hydrolases"/>
    <property type="match status" value="1"/>
</dbReference>
<comment type="cofactor">
    <cofactor evidence="1">
        <name>Zn(2+)</name>
        <dbReference type="ChEBI" id="CHEBI:29105"/>
    </cofactor>
</comment>
<gene>
    <name evidence="14" type="ORF">PSYICH_LOCUS11259</name>
</gene>
<keyword evidence="7" id="KW-0479">Metal-binding</keyword>
<dbReference type="GO" id="GO:0046103">
    <property type="term" value="P:inosine biosynthetic process"/>
    <property type="evidence" value="ECO:0007669"/>
    <property type="project" value="TreeGrafter"/>
</dbReference>
<evidence type="ECO:0000256" key="2">
    <source>
        <dbReference type="ARBA" id="ARBA00004613"/>
    </source>
</evidence>
<evidence type="ECO:0000256" key="8">
    <source>
        <dbReference type="ARBA" id="ARBA00022729"/>
    </source>
</evidence>
<sequence length="505" mass="58774">MRILFSILVASLRFTVIFTMTNISESDNYIRDRERILKLEQKTFVGGELNLTLKEKLVDDVILKIKKSELVKGYENVSNFLPSQHFFNVKDKINQSEMFSIIKKLPKGGALHTHFLAGVSTDYIIKNVTYKNKLYGGCVNGVFKLKFFEDGDPNIDSIWKKIVEYRQNDTNFDVWLKDQLSLEVPNPSEVYPTANSIWTKFKKTFTVQYDMICYKPVFEEYIYQLLKELYLDNVMYSELRGTFMPLYELNGTTYNNEDFIRIFIKTVEKFKKDHIDFIGVRYIHNLYRGVSPDDLKRDLKDLVELKNKYPSFISGFDFVGYEEEGHTLFDFHEVLLEFTNDLKFFFHAGESNWFGHTDINLLDAILLNASRIGHGFGLNKHPQLQELVKEKNICIEVCPISNQVLKLIDDLRNHPMITLMSKGFPVVISNDDPAVWGATGLSNDWYVAFMAMTPENVGVKVLKQFAINSISFSAMDEEEKTAAMQKWGKQWETFLDNMLLEYKNF</sequence>
<dbReference type="AlphaFoldDB" id="A0A9P0CVU0"/>
<dbReference type="Pfam" id="PF08451">
    <property type="entry name" value="A_deaminase_N"/>
    <property type="match status" value="1"/>
</dbReference>
<dbReference type="EMBL" id="OV651817">
    <property type="protein sequence ID" value="CAH1110337.1"/>
    <property type="molecule type" value="Genomic_DNA"/>
</dbReference>
<feature type="signal peptide" evidence="11">
    <location>
        <begin position="1"/>
        <end position="19"/>
    </location>
</feature>
<feature type="domain" description="Adenosine deaminase" evidence="12">
    <location>
        <begin position="196"/>
        <end position="484"/>
    </location>
</feature>
<name>A0A9P0CVU0_9CUCU</name>
<evidence type="ECO:0000256" key="7">
    <source>
        <dbReference type="ARBA" id="ARBA00022723"/>
    </source>
</evidence>
<dbReference type="InterPro" id="IPR001365">
    <property type="entry name" value="A_deaminase_dom"/>
</dbReference>
<protein>
    <recommendedName>
        <fullName evidence="5">Adenosine deaminase</fullName>
        <ecNumber evidence="4">3.5.4.4</ecNumber>
    </recommendedName>
</protein>
<dbReference type="GO" id="GO:0005615">
    <property type="term" value="C:extracellular space"/>
    <property type="evidence" value="ECO:0007669"/>
    <property type="project" value="InterPro"/>
</dbReference>
<dbReference type="GO" id="GO:0006154">
    <property type="term" value="P:adenosine catabolic process"/>
    <property type="evidence" value="ECO:0007669"/>
    <property type="project" value="InterPro"/>
</dbReference>
<evidence type="ECO:0000256" key="6">
    <source>
        <dbReference type="ARBA" id="ARBA00022525"/>
    </source>
</evidence>
<dbReference type="GO" id="GO:0046872">
    <property type="term" value="F:metal ion binding"/>
    <property type="evidence" value="ECO:0007669"/>
    <property type="project" value="UniProtKB-KW"/>
</dbReference>
<reference evidence="14" key="1">
    <citation type="submission" date="2022-01" db="EMBL/GenBank/DDBJ databases">
        <authorList>
            <person name="King R."/>
        </authorList>
    </citation>
    <scope>NUCLEOTIDE SEQUENCE</scope>
</reference>
<feature type="chain" id="PRO_5040275118" description="Adenosine deaminase" evidence="11">
    <location>
        <begin position="20"/>
        <end position="505"/>
    </location>
</feature>
<evidence type="ECO:0000259" key="13">
    <source>
        <dbReference type="Pfam" id="PF08451"/>
    </source>
</evidence>
<organism evidence="14 15">
    <name type="scientific">Psylliodes chrysocephalus</name>
    <dbReference type="NCBI Taxonomy" id="3402493"/>
    <lineage>
        <taxon>Eukaryota</taxon>
        <taxon>Metazoa</taxon>
        <taxon>Ecdysozoa</taxon>
        <taxon>Arthropoda</taxon>
        <taxon>Hexapoda</taxon>
        <taxon>Insecta</taxon>
        <taxon>Pterygota</taxon>
        <taxon>Neoptera</taxon>
        <taxon>Endopterygota</taxon>
        <taxon>Coleoptera</taxon>
        <taxon>Polyphaga</taxon>
        <taxon>Cucujiformia</taxon>
        <taxon>Chrysomeloidea</taxon>
        <taxon>Chrysomelidae</taxon>
        <taxon>Galerucinae</taxon>
        <taxon>Alticini</taxon>
        <taxon>Psylliodes</taxon>
    </lineage>
</organism>
<dbReference type="GO" id="GO:0004000">
    <property type="term" value="F:adenosine deaminase activity"/>
    <property type="evidence" value="ECO:0007669"/>
    <property type="project" value="InterPro"/>
</dbReference>
<dbReference type="InterPro" id="IPR032466">
    <property type="entry name" value="Metal_Hydrolase"/>
</dbReference>
<evidence type="ECO:0000256" key="5">
    <source>
        <dbReference type="ARBA" id="ARBA00018099"/>
    </source>
</evidence>
<dbReference type="Pfam" id="PF00962">
    <property type="entry name" value="A_deaminase"/>
    <property type="match status" value="1"/>
</dbReference>
<evidence type="ECO:0000259" key="12">
    <source>
        <dbReference type="Pfam" id="PF00962"/>
    </source>
</evidence>
<keyword evidence="6" id="KW-0964">Secreted</keyword>
<comment type="subcellular location">
    <subcellularLocation>
        <location evidence="2">Secreted</location>
    </subcellularLocation>
</comment>
<dbReference type="PANTHER" id="PTHR11409:SF39">
    <property type="entry name" value="ADENOSINE DEAMINASE 2"/>
    <property type="match status" value="1"/>
</dbReference>
<evidence type="ECO:0000256" key="10">
    <source>
        <dbReference type="ARBA" id="ARBA00047764"/>
    </source>
</evidence>
<keyword evidence="15" id="KW-1185">Reference proteome</keyword>
<comment type="catalytic activity">
    <reaction evidence="10">
        <text>adenosine + H2O + H(+) = inosine + NH4(+)</text>
        <dbReference type="Rhea" id="RHEA:24408"/>
        <dbReference type="ChEBI" id="CHEBI:15377"/>
        <dbReference type="ChEBI" id="CHEBI:15378"/>
        <dbReference type="ChEBI" id="CHEBI:16335"/>
        <dbReference type="ChEBI" id="CHEBI:17596"/>
        <dbReference type="ChEBI" id="CHEBI:28938"/>
        <dbReference type="EC" id="3.5.4.4"/>
    </reaction>
</comment>
<evidence type="ECO:0000256" key="3">
    <source>
        <dbReference type="ARBA" id="ARBA00006083"/>
    </source>
</evidence>
<dbReference type="InterPro" id="IPR013659">
    <property type="entry name" value="A_deaminase_N"/>
</dbReference>
<comment type="similarity">
    <text evidence="3">Belongs to the metallo-dependent hydrolases superfamily. Adenosine and AMP deaminases family. ADGF subfamily.</text>
</comment>
<dbReference type="Gene3D" id="3.20.20.140">
    <property type="entry name" value="Metal-dependent hydrolases"/>
    <property type="match status" value="1"/>
</dbReference>
<dbReference type="NCBIfam" id="TIGR01431">
    <property type="entry name" value="adm_rel"/>
    <property type="match status" value="1"/>
</dbReference>
<dbReference type="FunFam" id="3.20.20.140:FF:000017">
    <property type="entry name" value="Adenosine deaminase 2"/>
    <property type="match status" value="1"/>
</dbReference>
<dbReference type="InterPro" id="IPR006330">
    <property type="entry name" value="Ado/ade_deaminase"/>
</dbReference>
<keyword evidence="9" id="KW-0378">Hydrolase</keyword>
<keyword evidence="8 11" id="KW-0732">Signal</keyword>
<dbReference type="Proteomes" id="UP001153636">
    <property type="component" value="Chromosome 5"/>
</dbReference>
<dbReference type="EC" id="3.5.4.4" evidence="4"/>
<dbReference type="PANTHER" id="PTHR11409">
    <property type="entry name" value="ADENOSINE DEAMINASE"/>
    <property type="match status" value="1"/>
</dbReference>
<evidence type="ECO:0000256" key="9">
    <source>
        <dbReference type="ARBA" id="ARBA00022801"/>
    </source>
</evidence>
<evidence type="ECO:0000256" key="11">
    <source>
        <dbReference type="SAM" id="SignalP"/>
    </source>
</evidence>